<proteinExistence type="predicted"/>
<dbReference type="Gene3D" id="3.40.50.300">
    <property type="entry name" value="P-loop containing nucleotide triphosphate hydrolases"/>
    <property type="match status" value="1"/>
</dbReference>
<dbReference type="Proteomes" id="UP000267841">
    <property type="component" value="Unassembled WGS sequence"/>
</dbReference>
<dbReference type="OrthoDB" id="663914at2"/>
<dbReference type="SUPFAM" id="SSF52540">
    <property type="entry name" value="P-loop containing nucleoside triphosphate hydrolases"/>
    <property type="match status" value="1"/>
</dbReference>
<keyword evidence="1" id="KW-0808">Transferase</keyword>
<dbReference type="Pfam" id="PF13469">
    <property type="entry name" value="Sulfotransfer_3"/>
    <property type="match status" value="1"/>
</dbReference>
<dbReference type="InterPro" id="IPR051135">
    <property type="entry name" value="Gal/GlcNAc/GalNAc_ST"/>
</dbReference>
<dbReference type="InterPro" id="IPR027417">
    <property type="entry name" value="P-loop_NTPase"/>
</dbReference>
<accession>A0A497XN99</accession>
<gene>
    <name evidence="1" type="ORF">BCF55_0709</name>
</gene>
<protein>
    <submittedName>
        <fullName evidence="1">Sulfotransferase family protein</fullName>
    </submittedName>
</protein>
<reference evidence="1 2" key="1">
    <citation type="submission" date="2018-10" db="EMBL/GenBank/DDBJ databases">
        <title>Genomic Encyclopedia of Archaeal and Bacterial Type Strains, Phase II (KMG-II): from individual species to whole genera.</title>
        <authorList>
            <person name="Goeker M."/>
        </authorList>
    </citation>
    <scope>NUCLEOTIDE SEQUENCE [LARGE SCALE GENOMIC DNA]</scope>
    <source>
        <strain evidence="1 2">DSM 16510</strain>
    </source>
</reference>
<dbReference type="RefSeq" id="WP_121010056.1">
    <property type="nucleotide sequence ID" value="NZ_RCCJ01000001.1"/>
</dbReference>
<comment type="caution">
    <text evidence="1">The sequence shown here is derived from an EMBL/GenBank/DDBJ whole genome shotgun (WGS) entry which is preliminary data.</text>
</comment>
<dbReference type="EMBL" id="RCCJ01000001">
    <property type="protein sequence ID" value="RLJ70436.1"/>
    <property type="molecule type" value="Genomic_DNA"/>
</dbReference>
<dbReference type="PANTHER" id="PTHR10704:SF44">
    <property type="entry name" value="LD35051P-RELATED"/>
    <property type="match status" value="1"/>
</dbReference>
<dbReference type="GO" id="GO:0006790">
    <property type="term" value="P:sulfur compound metabolic process"/>
    <property type="evidence" value="ECO:0007669"/>
    <property type="project" value="TreeGrafter"/>
</dbReference>
<dbReference type="GO" id="GO:0001517">
    <property type="term" value="F:N-acetylglucosamine 6-O-sulfotransferase activity"/>
    <property type="evidence" value="ECO:0007669"/>
    <property type="project" value="TreeGrafter"/>
</dbReference>
<organism evidence="1 2">
    <name type="scientific">Hydrogenivirga caldilitoris</name>
    <dbReference type="NCBI Taxonomy" id="246264"/>
    <lineage>
        <taxon>Bacteria</taxon>
        <taxon>Pseudomonadati</taxon>
        <taxon>Aquificota</taxon>
        <taxon>Aquificia</taxon>
        <taxon>Aquificales</taxon>
        <taxon>Aquificaceae</taxon>
        <taxon>Hydrogenivirga</taxon>
    </lineage>
</organism>
<dbReference type="PANTHER" id="PTHR10704">
    <property type="entry name" value="CARBOHYDRATE SULFOTRANSFERASE"/>
    <property type="match status" value="1"/>
</dbReference>
<keyword evidence="2" id="KW-1185">Reference proteome</keyword>
<dbReference type="AlphaFoldDB" id="A0A497XN99"/>
<name>A0A497XN99_9AQUI</name>
<evidence type="ECO:0000313" key="1">
    <source>
        <dbReference type="EMBL" id="RLJ70436.1"/>
    </source>
</evidence>
<sequence>MKNKIKVIYIAGEGRSGSTLLERILGQHPDIFAAGELIHIWERSFIENQLCSCGKSFSDCDVWQRITENFVSNIKTFEPKEIIKAIENTSRMRHYLLGKNLKNKDSVFLNDVYYNLYNAIKRYTNKDFIIDASKHPVFAHILTQNTKINLYVIHLIRDARGVAYSWNKKKIRPEIIGKIEYMPRYSIFRSAIYWNLIKKVALNLKGKTNYIQIRYEDLVKYPEKTLKEIFNFLGVKNNLDNFVDRSNGKVFVNLQTNHTVSGNPFRFKTGNVELKPDQSWQNSFPFYKKFIVTLLTYPYLKKFGYIK</sequence>
<evidence type="ECO:0000313" key="2">
    <source>
        <dbReference type="Proteomes" id="UP000267841"/>
    </source>
</evidence>
<dbReference type="GO" id="GO:0006044">
    <property type="term" value="P:N-acetylglucosamine metabolic process"/>
    <property type="evidence" value="ECO:0007669"/>
    <property type="project" value="TreeGrafter"/>
</dbReference>